<dbReference type="Gene3D" id="3.30.43.10">
    <property type="entry name" value="Uridine Diphospho-n-acetylenolpyruvylglucosamine Reductase, domain 2"/>
    <property type="match status" value="1"/>
</dbReference>
<dbReference type="SUPFAM" id="SSF56176">
    <property type="entry name" value="FAD-binding/transporter-associated domain-like"/>
    <property type="match status" value="1"/>
</dbReference>
<dbReference type="PATRIC" id="fig|1280954.3.peg.2290"/>
<dbReference type="InterPro" id="IPR004113">
    <property type="entry name" value="FAD-bd_oxidored_4_C"/>
</dbReference>
<dbReference type="InterPro" id="IPR016169">
    <property type="entry name" value="FAD-bd_PCMH_sub2"/>
</dbReference>
<dbReference type="Gene3D" id="1.10.45.10">
    <property type="entry name" value="Vanillyl-alcohol Oxidase, Chain A, domain 4"/>
    <property type="match status" value="1"/>
</dbReference>
<evidence type="ECO:0000259" key="5">
    <source>
        <dbReference type="PROSITE" id="PS51387"/>
    </source>
</evidence>
<protein>
    <submittedName>
        <fullName evidence="6">FAD-binding oxidoreductase</fullName>
    </submittedName>
</protein>
<dbReference type="InterPro" id="IPR016164">
    <property type="entry name" value="FAD-linked_Oxase-like_C"/>
</dbReference>
<dbReference type="Gene3D" id="3.30.70.2190">
    <property type="match status" value="1"/>
</dbReference>
<evidence type="ECO:0000313" key="7">
    <source>
        <dbReference type="Proteomes" id="UP000027100"/>
    </source>
</evidence>
<dbReference type="Gene3D" id="3.30.465.10">
    <property type="match status" value="1"/>
</dbReference>
<evidence type="ECO:0000256" key="2">
    <source>
        <dbReference type="ARBA" id="ARBA00008000"/>
    </source>
</evidence>
<accession>A0A062VHZ3</accession>
<name>A0A062VHZ3_9PROT</name>
<dbReference type="OrthoDB" id="9811557at2"/>
<dbReference type="InterPro" id="IPR036318">
    <property type="entry name" value="FAD-bd_PCMH-like_sf"/>
</dbReference>
<dbReference type="GO" id="GO:0022904">
    <property type="term" value="P:respiratory electron transport chain"/>
    <property type="evidence" value="ECO:0007669"/>
    <property type="project" value="TreeGrafter"/>
</dbReference>
<dbReference type="RefSeq" id="WP_035598627.1">
    <property type="nucleotide sequence ID" value="NZ_ARYM01000012.1"/>
</dbReference>
<evidence type="ECO:0000256" key="4">
    <source>
        <dbReference type="ARBA" id="ARBA00022827"/>
    </source>
</evidence>
<dbReference type="AlphaFoldDB" id="A0A062VHZ3"/>
<dbReference type="InterPro" id="IPR016167">
    <property type="entry name" value="FAD-bd_PCMH_sub1"/>
</dbReference>
<dbReference type="InterPro" id="IPR051264">
    <property type="entry name" value="FAD-oxidored/transferase_4"/>
</dbReference>
<dbReference type="InterPro" id="IPR006094">
    <property type="entry name" value="Oxid_FAD_bind_N"/>
</dbReference>
<dbReference type="GO" id="GO:0003824">
    <property type="term" value="F:catalytic activity"/>
    <property type="evidence" value="ECO:0007669"/>
    <property type="project" value="InterPro"/>
</dbReference>
<sequence length="470" mass="49511">MTQTLPPIFLAAVKDLLGPRGWTQEPEKLDAAATPWRGTYKGETPLIARPASTAEAAALVKLCAQHGVAMTPQGGNTGLIDGGTPHGEVCVSMTRMTALRETDPFNNSLTIEAGATLVSAQAAADAAGRLFPLSLGSEGTATIGGLISTNAGGVAVLRYGMMRDLILGLEVVLPSGEVWDGLSGLRKNNTGYDLKHLFAGAEGTLGLITAATLKLFPQVQRASAWVICASAEDVVKLLALVRGRVGDSVTSFEIIPGNAVDMVVADIPTTRDPMPSNAPWRVLMDISQTDGAYARSLLESALEAAMEEGLIQDAVIAESETQAKSFWHIRETIPLSKRAYGAALNQDISVPVSRIPVFIEACNAAVRDVLPTADFVIFGHVGDGNLHYSVVEALDAASPQLKAKEAAITRVIYDTVMAHGGSISAEHGVGRLKRDELARLRPPAATDAMRAIKRALDPQGIMNPGRVVTV</sequence>
<evidence type="ECO:0000256" key="3">
    <source>
        <dbReference type="ARBA" id="ARBA00022630"/>
    </source>
</evidence>
<keyword evidence="4" id="KW-0274">FAD</keyword>
<comment type="caution">
    <text evidence="6">The sequence shown here is derived from an EMBL/GenBank/DDBJ whole genome shotgun (WGS) entry which is preliminary data.</text>
</comment>
<keyword evidence="7" id="KW-1185">Reference proteome</keyword>
<gene>
    <name evidence="6" type="ORF">HPO_11299</name>
</gene>
<dbReference type="Proteomes" id="UP000027100">
    <property type="component" value="Unassembled WGS sequence"/>
</dbReference>
<evidence type="ECO:0000256" key="1">
    <source>
        <dbReference type="ARBA" id="ARBA00001974"/>
    </source>
</evidence>
<dbReference type="PROSITE" id="PS51387">
    <property type="entry name" value="FAD_PCMH"/>
    <property type="match status" value="1"/>
</dbReference>
<dbReference type="GO" id="GO:0071949">
    <property type="term" value="F:FAD binding"/>
    <property type="evidence" value="ECO:0007669"/>
    <property type="project" value="InterPro"/>
</dbReference>
<comment type="similarity">
    <text evidence="2">Belongs to the FAD-binding oxidoreductase/transferase type 4 family.</text>
</comment>
<dbReference type="Pfam" id="PF02913">
    <property type="entry name" value="FAD-oxidase_C"/>
    <property type="match status" value="1"/>
</dbReference>
<comment type="cofactor">
    <cofactor evidence="1">
        <name>FAD</name>
        <dbReference type="ChEBI" id="CHEBI:57692"/>
    </cofactor>
</comment>
<dbReference type="PANTHER" id="PTHR43716">
    <property type="entry name" value="D-2-HYDROXYGLUTARATE DEHYDROGENASE, MITOCHONDRIAL"/>
    <property type="match status" value="1"/>
</dbReference>
<dbReference type="InterPro" id="IPR016171">
    <property type="entry name" value="Vanillyl_alc_oxidase_C-sub2"/>
</dbReference>
<dbReference type="InterPro" id="IPR016166">
    <property type="entry name" value="FAD-bd_PCMH"/>
</dbReference>
<keyword evidence="3" id="KW-0285">Flavoprotein</keyword>
<proteinExistence type="inferred from homology"/>
<dbReference type="STRING" id="1280954.HPO_11299"/>
<dbReference type="SUPFAM" id="SSF55103">
    <property type="entry name" value="FAD-linked oxidases, C-terminal domain"/>
    <property type="match status" value="1"/>
</dbReference>
<dbReference type="PANTHER" id="PTHR43716:SF2">
    <property type="entry name" value="BLL6224 PROTEIN"/>
    <property type="match status" value="1"/>
</dbReference>
<dbReference type="eggNOG" id="COG0277">
    <property type="taxonomic scope" value="Bacteria"/>
</dbReference>
<dbReference type="Gene3D" id="3.30.70.2740">
    <property type="match status" value="1"/>
</dbReference>
<dbReference type="Pfam" id="PF01565">
    <property type="entry name" value="FAD_binding_4"/>
    <property type="match status" value="1"/>
</dbReference>
<evidence type="ECO:0000313" key="6">
    <source>
        <dbReference type="EMBL" id="KCZ98185.1"/>
    </source>
</evidence>
<organism evidence="6 7">
    <name type="scientific">Hyphomonas polymorpha PS728</name>
    <dbReference type="NCBI Taxonomy" id="1280954"/>
    <lineage>
        <taxon>Bacteria</taxon>
        <taxon>Pseudomonadati</taxon>
        <taxon>Pseudomonadota</taxon>
        <taxon>Alphaproteobacteria</taxon>
        <taxon>Hyphomonadales</taxon>
        <taxon>Hyphomonadaceae</taxon>
        <taxon>Hyphomonas</taxon>
    </lineage>
</organism>
<reference evidence="6 7" key="1">
    <citation type="journal article" date="2014" name="Antonie Van Leeuwenhoek">
        <title>Hyphomonas beringensis sp. nov. and Hyphomonas chukchiensis sp. nov., isolated from surface seawater of the Bering Sea and Chukchi Sea.</title>
        <authorList>
            <person name="Li C."/>
            <person name="Lai Q."/>
            <person name="Li G."/>
            <person name="Dong C."/>
            <person name="Wang J."/>
            <person name="Liao Y."/>
            <person name="Shao Z."/>
        </authorList>
    </citation>
    <scope>NUCLEOTIDE SEQUENCE [LARGE SCALE GENOMIC DNA]</scope>
    <source>
        <strain evidence="6 7">PS728</strain>
    </source>
</reference>
<feature type="domain" description="FAD-binding PCMH-type" evidence="5">
    <location>
        <begin position="40"/>
        <end position="218"/>
    </location>
</feature>
<dbReference type="EMBL" id="ARYM01000012">
    <property type="protein sequence ID" value="KCZ98185.1"/>
    <property type="molecule type" value="Genomic_DNA"/>
</dbReference>
<dbReference type="FunFam" id="1.10.45.10:FF:000001">
    <property type="entry name" value="D-lactate dehydrogenase mitochondrial"/>
    <property type="match status" value="1"/>
</dbReference>